<evidence type="ECO:0000256" key="1">
    <source>
        <dbReference type="SAM" id="Phobius"/>
    </source>
</evidence>
<dbReference type="EMBL" id="AZBU02000012">
    <property type="protein sequence ID" value="TKR59893.1"/>
    <property type="molecule type" value="Genomic_DNA"/>
</dbReference>
<comment type="caution">
    <text evidence="2">The sequence shown here is derived from an EMBL/GenBank/DDBJ whole genome shotgun (WGS) entry which is preliminary data.</text>
</comment>
<gene>
    <name evidence="2" type="ORF">L596_029501</name>
    <name evidence="3" type="ORF">L596_029515</name>
</gene>
<feature type="transmembrane region" description="Helical" evidence="1">
    <location>
        <begin position="138"/>
        <end position="155"/>
    </location>
</feature>
<reference evidence="2" key="3">
    <citation type="journal article" date="2019" name="G3 (Bethesda)">
        <title>Hybrid Assembly of the Genome of the Entomopathogenic Nematode Steinernema carpocapsae Identifies the X-Chromosome.</title>
        <authorList>
            <person name="Serra L."/>
            <person name="Macchietto M."/>
            <person name="Macias-Munoz A."/>
            <person name="McGill C.J."/>
            <person name="Rodriguez I.M."/>
            <person name="Rodriguez B."/>
            <person name="Murad R."/>
            <person name="Mortazavi A."/>
        </authorList>
    </citation>
    <scope>NUCLEOTIDE SEQUENCE</scope>
    <source>
        <strain evidence="2">ALL</strain>
    </source>
</reference>
<feature type="transmembrane region" description="Helical" evidence="1">
    <location>
        <begin position="54"/>
        <end position="75"/>
    </location>
</feature>
<dbReference type="AlphaFoldDB" id="A0A4U5LUU7"/>
<protein>
    <recommendedName>
        <fullName evidence="5">G-protein coupled receptors family 1 profile domain-containing protein</fullName>
    </recommendedName>
</protein>
<evidence type="ECO:0000313" key="2">
    <source>
        <dbReference type="EMBL" id="TKR59893.1"/>
    </source>
</evidence>
<organism evidence="2 4">
    <name type="scientific">Steinernema carpocapsae</name>
    <name type="common">Entomopathogenic nematode</name>
    <dbReference type="NCBI Taxonomy" id="34508"/>
    <lineage>
        <taxon>Eukaryota</taxon>
        <taxon>Metazoa</taxon>
        <taxon>Ecdysozoa</taxon>
        <taxon>Nematoda</taxon>
        <taxon>Chromadorea</taxon>
        <taxon>Rhabditida</taxon>
        <taxon>Tylenchina</taxon>
        <taxon>Panagrolaimomorpha</taxon>
        <taxon>Strongyloidoidea</taxon>
        <taxon>Steinernematidae</taxon>
        <taxon>Steinernema</taxon>
    </lineage>
</organism>
<keyword evidence="4" id="KW-1185">Reference proteome</keyword>
<sequence length="197" mass="23094">MGATKHYLYESTLAKICAAAGYWYRPIYAGLLMMLAVNRLISVFGVTWKREKSVYKFILILIWVFLFLTIIYPTIWNSEFTYRLDISIYYCFCPTVVTIEFYTTLSFCMGSLICYVGVFSRYSFLRCLNNHRMTKVEAVILAQAFFAFLPIGILRCVKYFNYFRKLIDASEVGNLIYNVSYRSLPLLNLVTLLWFNP</sequence>
<dbReference type="EMBL" id="AZBU02000012">
    <property type="protein sequence ID" value="TKR59908.1"/>
    <property type="molecule type" value="Genomic_DNA"/>
</dbReference>
<keyword evidence="1" id="KW-0812">Transmembrane</keyword>
<feature type="transmembrane region" description="Helical" evidence="1">
    <location>
        <begin position="87"/>
        <end position="118"/>
    </location>
</feature>
<proteinExistence type="predicted"/>
<dbReference type="SUPFAM" id="SSF81321">
    <property type="entry name" value="Family A G protein-coupled receptor-like"/>
    <property type="match status" value="1"/>
</dbReference>
<accession>A0A4U5LUU7</accession>
<dbReference type="Gene3D" id="1.20.1070.10">
    <property type="entry name" value="Rhodopsin 7-helix transmembrane proteins"/>
    <property type="match status" value="1"/>
</dbReference>
<keyword evidence="1" id="KW-0472">Membrane</keyword>
<evidence type="ECO:0000313" key="4">
    <source>
        <dbReference type="Proteomes" id="UP000298663"/>
    </source>
</evidence>
<reference evidence="2 4" key="2">
    <citation type="journal article" date="2015" name="Genome Biol.">
        <title>Comparative genomics of Steinernema reveals deeply conserved gene regulatory networks.</title>
        <authorList>
            <person name="Dillman A.R."/>
            <person name="Macchietto M."/>
            <person name="Porter C.F."/>
            <person name="Rogers A."/>
            <person name="Williams B."/>
            <person name="Antoshechkin I."/>
            <person name="Lee M.M."/>
            <person name="Goodwin Z."/>
            <person name="Lu X."/>
            <person name="Lewis E.E."/>
            <person name="Goodrich-Blair H."/>
            <person name="Stock S.P."/>
            <person name="Adams B.J."/>
            <person name="Sternberg P.W."/>
            <person name="Mortazavi A."/>
        </authorList>
    </citation>
    <scope>NUCLEOTIDE SEQUENCE [LARGE SCALE GENOMIC DNA]</scope>
    <source>
        <strain evidence="2 4">ALL</strain>
    </source>
</reference>
<reference evidence="2" key="1">
    <citation type="submission" date="2013-11" db="EMBL/GenBank/DDBJ databases">
        <authorList>
            <person name="Sternberg P."/>
            <person name="Dillman A."/>
            <person name="Macchietto M."/>
        </authorList>
    </citation>
    <scope>NUCLEOTIDE SEQUENCE</scope>
    <source>
        <strain evidence="2">ALL</strain>
    </source>
</reference>
<feature type="transmembrane region" description="Helical" evidence="1">
    <location>
        <begin position="27"/>
        <end position="47"/>
    </location>
</feature>
<dbReference type="Proteomes" id="UP000298663">
    <property type="component" value="Unassembled WGS sequence"/>
</dbReference>
<keyword evidence="1" id="KW-1133">Transmembrane helix</keyword>
<evidence type="ECO:0008006" key="5">
    <source>
        <dbReference type="Google" id="ProtNLM"/>
    </source>
</evidence>
<name>A0A4U5LUU7_STECR</name>
<evidence type="ECO:0000313" key="3">
    <source>
        <dbReference type="EMBL" id="TKR59908.1"/>
    </source>
</evidence>